<dbReference type="InterPro" id="IPR035965">
    <property type="entry name" value="PAS-like_dom_sf"/>
</dbReference>
<dbReference type="InterPro" id="IPR013655">
    <property type="entry name" value="PAS_fold_3"/>
</dbReference>
<feature type="domain" description="Phytochrome chromophore attachment site" evidence="1">
    <location>
        <begin position="23"/>
        <end position="162"/>
    </location>
</feature>
<evidence type="ECO:0000313" key="5">
    <source>
        <dbReference type="Proteomes" id="UP000438699"/>
    </source>
</evidence>
<dbReference type="Gene3D" id="3.30.450.20">
    <property type="entry name" value="PAS domain"/>
    <property type="match status" value="1"/>
</dbReference>
<dbReference type="Pfam" id="PF08447">
    <property type="entry name" value="PAS_3"/>
    <property type="match status" value="1"/>
</dbReference>
<evidence type="ECO:0000259" key="3">
    <source>
        <dbReference type="PROSITE" id="PS50887"/>
    </source>
</evidence>
<gene>
    <name evidence="4" type="ORF">F8A88_02180</name>
</gene>
<keyword evidence="5" id="KW-1185">Reference proteome</keyword>
<dbReference type="Gene3D" id="3.30.70.270">
    <property type="match status" value="1"/>
</dbReference>
<comment type="caution">
    <text evidence="4">The sequence shown here is derived from an EMBL/GenBank/DDBJ whole genome shotgun (WGS) entry which is preliminary data.</text>
</comment>
<dbReference type="InterPro" id="IPR043128">
    <property type="entry name" value="Rev_trsase/Diguanyl_cyclase"/>
</dbReference>
<proteinExistence type="predicted"/>
<dbReference type="SUPFAM" id="SSF55073">
    <property type="entry name" value="Nucleotide cyclase"/>
    <property type="match status" value="1"/>
</dbReference>
<dbReference type="InterPro" id="IPR052163">
    <property type="entry name" value="DGC-Regulatory_Protein"/>
</dbReference>
<name>A0A6N6N4U8_9BACT</name>
<dbReference type="NCBIfam" id="TIGR00229">
    <property type="entry name" value="sensory_box"/>
    <property type="match status" value="1"/>
</dbReference>
<organism evidence="4 5">
    <name type="scientific">Pseudodesulfovibrio senegalensis</name>
    <dbReference type="NCBI Taxonomy" id="1721087"/>
    <lineage>
        <taxon>Bacteria</taxon>
        <taxon>Pseudomonadati</taxon>
        <taxon>Thermodesulfobacteriota</taxon>
        <taxon>Desulfovibrionia</taxon>
        <taxon>Desulfovibrionales</taxon>
        <taxon>Desulfovibrionaceae</taxon>
    </lineage>
</organism>
<evidence type="ECO:0000313" key="4">
    <source>
        <dbReference type="EMBL" id="KAB1443094.1"/>
    </source>
</evidence>
<dbReference type="InterPro" id="IPR000160">
    <property type="entry name" value="GGDEF_dom"/>
</dbReference>
<dbReference type="Gene3D" id="3.30.450.40">
    <property type="match status" value="1"/>
</dbReference>
<dbReference type="PROSITE" id="PS50113">
    <property type="entry name" value="PAC"/>
    <property type="match status" value="1"/>
</dbReference>
<protein>
    <submittedName>
        <fullName evidence="4">Diguanylate cyclase</fullName>
    </submittedName>
</protein>
<feature type="domain" description="PAC" evidence="2">
    <location>
        <begin position="255"/>
        <end position="308"/>
    </location>
</feature>
<dbReference type="SMART" id="SM00086">
    <property type="entry name" value="PAC"/>
    <property type="match status" value="1"/>
</dbReference>
<dbReference type="InterPro" id="IPR001610">
    <property type="entry name" value="PAC"/>
</dbReference>
<dbReference type="InterPro" id="IPR016132">
    <property type="entry name" value="Phyto_chromo_attachment"/>
</dbReference>
<evidence type="ECO:0000259" key="2">
    <source>
        <dbReference type="PROSITE" id="PS50113"/>
    </source>
</evidence>
<dbReference type="CDD" id="cd00130">
    <property type="entry name" value="PAS"/>
    <property type="match status" value="1"/>
</dbReference>
<evidence type="ECO:0000259" key="1">
    <source>
        <dbReference type="PROSITE" id="PS50046"/>
    </source>
</evidence>
<dbReference type="PANTHER" id="PTHR46663:SF4">
    <property type="entry name" value="DIGUANYLATE CYCLASE DGCT-RELATED"/>
    <property type="match status" value="1"/>
</dbReference>
<dbReference type="PANTHER" id="PTHR46663">
    <property type="entry name" value="DIGUANYLATE CYCLASE DGCT-RELATED"/>
    <property type="match status" value="1"/>
</dbReference>
<dbReference type="GO" id="GO:0003824">
    <property type="term" value="F:catalytic activity"/>
    <property type="evidence" value="ECO:0007669"/>
    <property type="project" value="UniProtKB-ARBA"/>
</dbReference>
<dbReference type="InterPro" id="IPR029787">
    <property type="entry name" value="Nucleotide_cyclase"/>
</dbReference>
<feature type="domain" description="GGDEF" evidence="3">
    <location>
        <begin position="340"/>
        <end position="472"/>
    </location>
</feature>
<dbReference type="Pfam" id="PF00990">
    <property type="entry name" value="GGDEF"/>
    <property type="match status" value="1"/>
</dbReference>
<dbReference type="PROSITE" id="PS50887">
    <property type="entry name" value="GGDEF"/>
    <property type="match status" value="1"/>
</dbReference>
<dbReference type="CDD" id="cd01949">
    <property type="entry name" value="GGDEF"/>
    <property type="match status" value="1"/>
</dbReference>
<accession>A0A6N6N4U8</accession>
<dbReference type="FunFam" id="3.30.70.270:FF:000001">
    <property type="entry name" value="Diguanylate cyclase domain protein"/>
    <property type="match status" value="1"/>
</dbReference>
<dbReference type="PROSITE" id="PS50046">
    <property type="entry name" value="PHYTOCHROME_2"/>
    <property type="match status" value="1"/>
</dbReference>
<dbReference type="NCBIfam" id="TIGR00254">
    <property type="entry name" value="GGDEF"/>
    <property type="match status" value="1"/>
</dbReference>
<dbReference type="InterPro" id="IPR000700">
    <property type="entry name" value="PAS-assoc_C"/>
</dbReference>
<reference evidence="4 5" key="1">
    <citation type="journal article" date="2017" name="Int. J. Syst. Evol. Microbiol.">
        <title>Desulfovibrio senegalensis sp. nov., a mesophilic sulfate reducer isolated from marine sediment.</title>
        <authorList>
            <person name="Thioye A."/>
            <person name="Gam Z.B.A."/>
            <person name="Mbengue M."/>
            <person name="Cayol J.L."/>
            <person name="Joseph-Bartoli M."/>
            <person name="Toure-Kane C."/>
            <person name="Labat M."/>
        </authorList>
    </citation>
    <scope>NUCLEOTIDE SEQUENCE [LARGE SCALE GENOMIC DNA]</scope>
    <source>
        <strain evidence="4 5">DSM 101509</strain>
    </source>
</reference>
<dbReference type="InterPro" id="IPR000014">
    <property type="entry name" value="PAS"/>
</dbReference>
<dbReference type="RefSeq" id="WP_151149411.1">
    <property type="nucleotide sequence ID" value="NZ_WAIE01000001.1"/>
</dbReference>
<dbReference type="SMART" id="SM00065">
    <property type="entry name" value="GAF"/>
    <property type="match status" value="1"/>
</dbReference>
<dbReference type="AlphaFoldDB" id="A0A6N6N4U8"/>
<dbReference type="SUPFAM" id="SSF55785">
    <property type="entry name" value="PYP-like sensor domain (PAS domain)"/>
    <property type="match status" value="1"/>
</dbReference>
<dbReference type="SUPFAM" id="SSF55781">
    <property type="entry name" value="GAF domain-like"/>
    <property type="match status" value="1"/>
</dbReference>
<dbReference type="EMBL" id="WAIE01000001">
    <property type="protein sequence ID" value="KAB1443094.1"/>
    <property type="molecule type" value="Genomic_DNA"/>
</dbReference>
<dbReference type="Proteomes" id="UP000438699">
    <property type="component" value="Unassembled WGS sequence"/>
</dbReference>
<dbReference type="InterPro" id="IPR003018">
    <property type="entry name" value="GAF"/>
</dbReference>
<dbReference type="OrthoDB" id="9812260at2"/>
<sequence length="472" mass="53764">MSQTGILLQALAKGAEALSHGSGWPENVDTLLAELGRATGVSRVWIFQNMEVSENSLIHDYVTEWTASPRYSLGDVPSMHMFQVDAENREYWKIIQERKRGEHQDLVIADLPDCWLRAFLQEQGVLSMLTFPVMVDGQWWGVLGLDDCEREKRWEEEEISVLRAAVCMLSNSILRSRLHAHARQFAILQRITDSLTWEYDFIRNRIWLGGHSVNTGRTATGNSHSPVRTLLHMFHPEDRRPFLQGVQQYIDNEQGTFRHDIRFRRKGSWVWAEVIGTLERDDKGRPVQLAGIALDIRRRKREEMHLAREARLDPLTGISNRRTFDHMLEHHLNRAEDAGGDLSLLLIDFDRFKQINDTWGHSVGDMVLKKFVNICSDCLRSDDVLARIGGEEFAIILPGATSRAAIRVGERIRLAVEELNLLLEAGAVSFTISIGCVTKNKKHDTPDAFVLDADKALYKAKHNGRNCVVKGD</sequence>
<dbReference type="SMART" id="SM00267">
    <property type="entry name" value="GGDEF"/>
    <property type="match status" value="1"/>
</dbReference>
<dbReference type="InterPro" id="IPR029016">
    <property type="entry name" value="GAF-like_dom_sf"/>
</dbReference>
<dbReference type="Pfam" id="PF01590">
    <property type="entry name" value="GAF"/>
    <property type="match status" value="1"/>
</dbReference>